<name>A0A367VJC6_9PROT</name>
<sequence>MRAPLNGWLNIEDQGNFRAVCHFWAQCFEISQQQKIGKSTHYKSQIFFHFVGFCISEMLEPTKWRLKEAISAKIVVLRRKR</sequence>
<protein>
    <submittedName>
        <fullName evidence="1">Uncharacterized protein</fullName>
    </submittedName>
</protein>
<accession>A0A367VJC6</accession>
<gene>
    <name evidence="1" type="ORF">TH6_01495</name>
</gene>
<reference evidence="1 2" key="1">
    <citation type="submission" date="2014-07" db="EMBL/GenBank/DDBJ databases">
        <title>Draft genome sequence of Thalassospira profundimaris R8-17.</title>
        <authorList>
            <person name="Lai Q."/>
            <person name="Shao Z."/>
        </authorList>
    </citation>
    <scope>NUCLEOTIDE SEQUENCE [LARGE SCALE GENOMIC DNA]</scope>
    <source>
        <strain evidence="1 2">R8-17</strain>
    </source>
</reference>
<evidence type="ECO:0000313" key="1">
    <source>
        <dbReference type="EMBL" id="RCK25325.1"/>
    </source>
</evidence>
<dbReference type="Proteomes" id="UP000253061">
    <property type="component" value="Unassembled WGS sequence"/>
</dbReference>
<dbReference type="AlphaFoldDB" id="A0A367VJC6"/>
<proteinExistence type="predicted"/>
<comment type="caution">
    <text evidence="1">The sequence shown here is derived from an EMBL/GenBank/DDBJ whole genome shotgun (WGS) entry which is preliminary data.</text>
</comment>
<dbReference type="EMBL" id="JPWB01000001">
    <property type="protein sequence ID" value="RCK25325.1"/>
    <property type="molecule type" value="Genomic_DNA"/>
</dbReference>
<organism evidence="1 2">
    <name type="scientific">Thalassospira profundimaris</name>
    <dbReference type="NCBI Taxonomy" id="502049"/>
    <lineage>
        <taxon>Bacteria</taxon>
        <taxon>Pseudomonadati</taxon>
        <taxon>Pseudomonadota</taxon>
        <taxon>Alphaproteobacteria</taxon>
        <taxon>Rhodospirillales</taxon>
        <taxon>Thalassospiraceae</taxon>
        <taxon>Thalassospira</taxon>
    </lineage>
</organism>
<evidence type="ECO:0000313" key="2">
    <source>
        <dbReference type="Proteomes" id="UP000253061"/>
    </source>
</evidence>